<dbReference type="eggNOG" id="ENOG502SVSV">
    <property type="taxonomic scope" value="Eukaryota"/>
</dbReference>
<reference evidence="3 4" key="1">
    <citation type="journal article" date="2004" name="Science">
        <title>The genome of the diatom Thalassiosira pseudonana: ecology, evolution, and metabolism.</title>
        <authorList>
            <person name="Armbrust E.V."/>
            <person name="Berges J.A."/>
            <person name="Bowler C."/>
            <person name="Green B.R."/>
            <person name="Martinez D."/>
            <person name="Putnam N.H."/>
            <person name="Zhou S."/>
            <person name="Allen A.E."/>
            <person name="Apt K.E."/>
            <person name="Bechner M."/>
            <person name="Brzezinski M.A."/>
            <person name="Chaal B.K."/>
            <person name="Chiovitti A."/>
            <person name="Davis A.K."/>
            <person name="Demarest M.S."/>
            <person name="Detter J.C."/>
            <person name="Glavina T."/>
            <person name="Goodstein D."/>
            <person name="Hadi M.Z."/>
            <person name="Hellsten U."/>
            <person name="Hildebrand M."/>
            <person name="Jenkins B.D."/>
            <person name="Jurka J."/>
            <person name="Kapitonov V.V."/>
            <person name="Kroger N."/>
            <person name="Lau W.W."/>
            <person name="Lane T.W."/>
            <person name="Larimer F.W."/>
            <person name="Lippmeier J.C."/>
            <person name="Lucas S."/>
            <person name="Medina M."/>
            <person name="Montsant A."/>
            <person name="Obornik M."/>
            <person name="Parker M.S."/>
            <person name="Palenik B."/>
            <person name="Pazour G.J."/>
            <person name="Richardson P.M."/>
            <person name="Rynearson T.A."/>
            <person name="Saito M.A."/>
            <person name="Schwartz D.C."/>
            <person name="Thamatrakoln K."/>
            <person name="Valentin K."/>
            <person name="Vardi A."/>
            <person name="Wilkerson F.P."/>
            <person name="Rokhsar D.S."/>
        </authorList>
    </citation>
    <scope>NUCLEOTIDE SEQUENCE [LARGE SCALE GENOMIC DNA]</scope>
    <source>
        <strain evidence="3 4">CCMP1335</strain>
    </source>
</reference>
<dbReference type="KEGG" id="tps:THAPSDRAFT_23272"/>
<dbReference type="InParanoid" id="B8C4G9"/>
<dbReference type="CDD" id="cd09257">
    <property type="entry name" value="AP_muniscins_like_MHD"/>
    <property type="match status" value="1"/>
</dbReference>
<accession>B8C4G9</accession>
<dbReference type="PROSITE" id="PS51072">
    <property type="entry name" value="MHD"/>
    <property type="match status" value="1"/>
</dbReference>
<reference evidence="3 4" key="2">
    <citation type="journal article" date="2008" name="Nature">
        <title>The Phaeodactylum genome reveals the evolutionary history of diatom genomes.</title>
        <authorList>
            <person name="Bowler C."/>
            <person name="Allen A.E."/>
            <person name="Badger J.H."/>
            <person name="Grimwood J."/>
            <person name="Jabbari K."/>
            <person name="Kuo A."/>
            <person name="Maheswari U."/>
            <person name="Martens C."/>
            <person name="Maumus F."/>
            <person name="Otillar R.P."/>
            <person name="Rayko E."/>
            <person name="Salamov A."/>
            <person name="Vandepoele K."/>
            <person name="Beszteri B."/>
            <person name="Gruber A."/>
            <person name="Heijde M."/>
            <person name="Katinka M."/>
            <person name="Mock T."/>
            <person name="Valentin K."/>
            <person name="Verret F."/>
            <person name="Berges J.A."/>
            <person name="Brownlee C."/>
            <person name="Cadoret J.P."/>
            <person name="Chiovitti A."/>
            <person name="Choi C.J."/>
            <person name="Coesel S."/>
            <person name="De Martino A."/>
            <person name="Detter J.C."/>
            <person name="Durkin C."/>
            <person name="Falciatore A."/>
            <person name="Fournet J."/>
            <person name="Haruta M."/>
            <person name="Huysman M.J."/>
            <person name="Jenkins B.D."/>
            <person name="Jiroutova K."/>
            <person name="Jorgensen R.E."/>
            <person name="Joubert Y."/>
            <person name="Kaplan A."/>
            <person name="Kroger N."/>
            <person name="Kroth P.G."/>
            <person name="La Roche J."/>
            <person name="Lindquist E."/>
            <person name="Lommer M."/>
            <person name="Martin-Jezequel V."/>
            <person name="Lopez P.J."/>
            <person name="Lucas S."/>
            <person name="Mangogna M."/>
            <person name="McGinnis K."/>
            <person name="Medlin L.K."/>
            <person name="Montsant A."/>
            <person name="Oudot-Le Secq M.P."/>
            <person name="Napoli C."/>
            <person name="Obornik M."/>
            <person name="Parker M.S."/>
            <person name="Petit J.L."/>
            <person name="Porcel B.M."/>
            <person name="Poulsen N."/>
            <person name="Robison M."/>
            <person name="Rychlewski L."/>
            <person name="Rynearson T.A."/>
            <person name="Schmutz J."/>
            <person name="Shapiro H."/>
            <person name="Siaut M."/>
            <person name="Stanley M."/>
            <person name="Sussman M.R."/>
            <person name="Taylor A.R."/>
            <person name="Vardi A."/>
            <person name="von Dassow P."/>
            <person name="Vyverman W."/>
            <person name="Willis A."/>
            <person name="Wyrwicz L.S."/>
            <person name="Rokhsar D.S."/>
            <person name="Weissenbach J."/>
            <person name="Armbrust E.V."/>
            <person name="Green B.R."/>
            <person name="Van de Peer Y."/>
            <person name="Grigoriev I.V."/>
        </authorList>
    </citation>
    <scope>NUCLEOTIDE SEQUENCE [LARGE SCALE GENOMIC DNA]</scope>
    <source>
        <strain evidence="3 4">CCMP1335</strain>
    </source>
</reference>
<feature type="compositionally biased region" description="Polar residues" evidence="1">
    <location>
        <begin position="20"/>
        <end position="55"/>
    </location>
</feature>
<gene>
    <name evidence="3" type="ORF">THAPSDRAFT_23272</name>
</gene>
<dbReference type="EMBL" id="CM000643">
    <property type="protein sequence ID" value="EED91721.1"/>
    <property type="molecule type" value="Genomic_DNA"/>
</dbReference>
<organism evidence="3 4">
    <name type="scientific">Thalassiosira pseudonana</name>
    <name type="common">Marine diatom</name>
    <name type="synonym">Cyclotella nana</name>
    <dbReference type="NCBI Taxonomy" id="35128"/>
    <lineage>
        <taxon>Eukaryota</taxon>
        <taxon>Sar</taxon>
        <taxon>Stramenopiles</taxon>
        <taxon>Ochrophyta</taxon>
        <taxon>Bacillariophyta</taxon>
        <taxon>Coscinodiscophyceae</taxon>
        <taxon>Thalassiosirophycidae</taxon>
        <taxon>Thalassiosirales</taxon>
        <taxon>Thalassiosiraceae</taxon>
        <taxon>Thalassiosira</taxon>
    </lineage>
</organism>
<dbReference type="SUPFAM" id="SSF49447">
    <property type="entry name" value="Second domain of Mu2 adaptin subunit (ap50) of ap2 adaptor"/>
    <property type="match status" value="1"/>
</dbReference>
<evidence type="ECO:0000256" key="1">
    <source>
        <dbReference type="SAM" id="MobiDB-lite"/>
    </source>
</evidence>
<dbReference type="OMA" id="SENKACE"/>
<dbReference type="AlphaFoldDB" id="B8C4G9"/>
<name>B8C4G9_THAPS</name>
<feature type="region of interest" description="Disordered" evidence="1">
    <location>
        <begin position="1"/>
        <end position="72"/>
    </location>
</feature>
<dbReference type="HOGENOM" id="CLU_795608_0_0_1"/>
<sequence>MAAAEPFDPFSFEEDDANDDQYTYESSLPPESTLFAQTVGTLSRGETASMSYVTDDTSRQQSQQQHPKSLPPKMTVKLTLHEEVSSSAGDTKNGGASSSQLFVEGKVVVHVQSSDANRNSPFCLQLYGSMASSANIKCNDHCHLLNESPRNTAISRGINKNKHKNSFINCRVEIPKSQVLSEIMSYSMNVKTSNMPILVQTKATLNTQKICRIGVQIRSNLSNKGDLQNFTIVVAVPQTLQGSTVKITKGDNANWDEMKRLVTWKIGHLPHGKSCLVSIEAEISPTLASLLPLSSSLTESSSTKVVEEKIQFPVLVRCTSEKDQISDLKLAAVALKSVPASIGVQLTRSFRLLHRVEHSDV</sequence>
<evidence type="ECO:0000313" key="4">
    <source>
        <dbReference type="Proteomes" id="UP000001449"/>
    </source>
</evidence>
<dbReference type="GO" id="GO:0031410">
    <property type="term" value="C:cytoplasmic vesicle"/>
    <property type="evidence" value="ECO:0000318"/>
    <property type="project" value="GO_Central"/>
</dbReference>
<dbReference type="GO" id="GO:0006897">
    <property type="term" value="P:endocytosis"/>
    <property type="evidence" value="ECO:0000318"/>
    <property type="project" value="GO_Central"/>
</dbReference>
<protein>
    <recommendedName>
        <fullName evidence="2">MHD domain-containing protein</fullName>
    </recommendedName>
</protein>
<feature type="domain" description="MHD" evidence="2">
    <location>
        <begin position="73"/>
        <end position="361"/>
    </location>
</feature>
<proteinExistence type="predicted"/>
<dbReference type="GeneID" id="7442789"/>
<dbReference type="Gene3D" id="2.60.40.1170">
    <property type="entry name" value="Mu homology domain, subdomain B"/>
    <property type="match status" value="2"/>
</dbReference>
<evidence type="ECO:0000259" key="2">
    <source>
        <dbReference type="PROSITE" id="PS51072"/>
    </source>
</evidence>
<dbReference type="Pfam" id="PF00928">
    <property type="entry name" value="Adap_comp_sub"/>
    <property type="match status" value="1"/>
</dbReference>
<dbReference type="Proteomes" id="UP000001449">
    <property type="component" value="Chromosome 6"/>
</dbReference>
<dbReference type="InterPro" id="IPR036168">
    <property type="entry name" value="AP2_Mu_C_sf"/>
</dbReference>
<dbReference type="InterPro" id="IPR028565">
    <property type="entry name" value="MHD"/>
</dbReference>
<dbReference type="PaxDb" id="35128-Thaps23272"/>
<evidence type="ECO:0000313" key="3">
    <source>
        <dbReference type="EMBL" id="EED91721.1"/>
    </source>
</evidence>
<keyword evidence="4" id="KW-1185">Reference proteome</keyword>
<dbReference type="RefSeq" id="XP_002291614.1">
    <property type="nucleotide sequence ID" value="XM_002291578.1"/>
</dbReference>